<protein>
    <recommendedName>
        <fullName evidence="2">Glucokinase</fullName>
    </recommendedName>
</protein>
<accession>A0A3B1DHF9</accession>
<dbReference type="Gene3D" id="3.30.420.40">
    <property type="match status" value="2"/>
</dbReference>
<evidence type="ECO:0008006" key="2">
    <source>
        <dbReference type="Google" id="ProtNLM"/>
    </source>
</evidence>
<dbReference type="InterPro" id="IPR000600">
    <property type="entry name" value="ROK"/>
</dbReference>
<gene>
    <name evidence="1" type="ORF">MNBD_PLANCTO03-988</name>
</gene>
<dbReference type="PANTHER" id="PTHR18964:SF149">
    <property type="entry name" value="BIFUNCTIONAL UDP-N-ACETYLGLUCOSAMINE 2-EPIMERASE_N-ACETYLMANNOSAMINE KINASE"/>
    <property type="match status" value="1"/>
</dbReference>
<dbReference type="PANTHER" id="PTHR18964">
    <property type="entry name" value="ROK (REPRESSOR, ORF, KINASE) FAMILY"/>
    <property type="match status" value="1"/>
</dbReference>
<reference evidence="1" key="1">
    <citation type="submission" date="2018-06" db="EMBL/GenBank/DDBJ databases">
        <authorList>
            <person name="Zhirakovskaya E."/>
        </authorList>
    </citation>
    <scope>NUCLEOTIDE SEQUENCE</scope>
</reference>
<proteinExistence type="predicted"/>
<dbReference type="CDD" id="cd23763">
    <property type="entry name" value="ASKHA_ATPase_ROK"/>
    <property type="match status" value="1"/>
</dbReference>
<evidence type="ECO:0000313" key="1">
    <source>
        <dbReference type="EMBL" id="VAX41829.1"/>
    </source>
</evidence>
<dbReference type="AlphaFoldDB" id="A0A3B1DHF9"/>
<dbReference type="InterPro" id="IPR043129">
    <property type="entry name" value="ATPase_NBD"/>
</dbReference>
<dbReference type="Pfam" id="PF00480">
    <property type="entry name" value="ROK"/>
    <property type="match status" value="1"/>
</dbReference>
<sequence>MAMNKPVVGIDLGGTNMQVGIVRPDARSIPPAEALLGTARKKTKAGDGFEAVLDRLEAAVDEACENAGLTRADLGGLGIGAPAAVNPKEGIVLNAVNLRWTDVPLAAILHKRFGLPAVIDNDVNVALYGEWVLGAAKGAQDVLGVWAGTGIGGGLILGGEMFYGHRLTAGEIGHMLVFPRNSPGTRSLEHNCSRTAVVDRIVRLIRSNTPSMLSEITNEKYEKIRSKALATAYHAGDALTREVVDDAATLLGEHIGGIVTLLSLEMVVLGGGLTEAIGEPFVARVREAARDIAFPDVCKQVEVVASELEDNAGLLGAAMIAMDRLE</sequence>
<organism evidence="1">
    <name type="scientific">hydrothermal vent metagenome</name>
    <dbReference type="NCBI Taxonomy" id="652676"/>
    <lineage>
        <taxon>unclassified sequences</taxon>
        <taxon>metagenomes</taxon>
        <taxon>ecological metagenomes</taxon>
    </lineage>
</organism>
<dbReference type="SUPFAM" id="SSF53067">
    <property type="entry name" value="Actin-like ATPase domain"/>
    <property type="match status" value="1"/>
</dbReference>
<dbReference type="EMBL" id="UOGK01000599">
    <property type="protein sequence ID" value="VAX41829.1"/>
    <property type="molecule type" value="Genomic_DNA"/>
</dbReference>
<name>A0A3B1DHF9_9ZZZZ</name>